<dbReference type="Gene3D" id="3.30.160.60">
    <property type="entry name" value="Classic Zinc Finger"/>
    <property type="match status" value="1"/>
</dbReference>
<dbReference type="PROSITE" id="PS00028">
    <property type="entry name" value="ZINC_FINGER_C2H2_1"/>
    <property type="match status" value="2"/>
</dbReference>
<name>A0A6C0KZS3_9ZZZZ</name>
<accession>A0A6C0KZS3</accession>
<dbReference type="InterPro" id="IPR013087">
    <property type="entry name" value="Znf_C2H2_type"/>
</dbReference>
<feature type="domain" description="C2H2-type" evidence="1">
    <location>
        <begin position="47"/>
        <end position="75"/>
    </location>
</feature>
<dbReference type="SMART" id="SM00355">
    <property type="entry name" value="ZnF_C2H2"/>
    <property type="match status" value="3"/>
</dbReference>
<reference evidence="2" key="1">
    <citation type="journal article" date="2020" name="Nature">
        <title>Giant virus diversity and host interactions through global metagenomics.</title>
        <authorList>
            <person name="Schulz F."/>
            <person name="Roux S."/>
            <person name="Paez-Espino D."/>
            <person name="Jungbluth S."/>
            <person name="Walsh D.A."/>
            <person name="Denef V.J."/>
            <person name="McMahon K.D."/>
            <person name="Konstantinidis K.T."/>
            <person name="Eloe-Fadrosh E.A."/>
            <person name="Kyrpides N.C."/>
            <person name="Woyke T."/>
        </authorList>
    </citation>
    <scope>NUCLEOTIDE SEQUENCE</scope>
    <source>
        <strain evidence="2">GVMAG-S-3300013286-35</strain>
    </source>
</reference>
<dbReference type="PROSITE" id="PS50157">
    <property type="entry name" value="ZINC_FINGER_C2H2_2"/>
    <property type="match status" value="2"/>
</dbReference>
<protein>
    <recommendedName>
        <fullName evidence="1">C2H2-type domain-containing protein</fullName>
    </recommendedName>
</protein>
<dbReference type="EMBL" id="MN740992">
    <property type="protein sequence ID" value="QHU21798.1"/>
    <property type="molecule type" value="Genomic_DNA"/>
</dbReference>
<feature type="domain" description="C2H2-type" evidence="1">
    <location>
        <begin position="13"/>
        <end position="42"/>
    </location>
</feature>
<dbReference type="InterPro" id="IPR036236">
    <property type="entry name" value="Znf_C2H2_sf"/>
</dbReference>
<proteinExistence type="predicted"/>
<sequence>MTIEYVRNQEGHFVCPHKDCGKVCEKQNTMYYHVKRHMALNEKSFAYECSSCSMGFIQKSAFLHHMAAIHSDITDIQMKADDKKTIKNPYVGQEFKCPCCDNTTRTKANALVHYARLHAKDWIPSYDKEKGCTQCDKKFGSIAAYLYHCTGCVPASKKHRTFVAQIIG</sequence>
<dbReference type="SUPFAM" id="SSF57667">
    <property type="entry name" value="beta-beta-alpha zinc fingers"/>
    <property type="match status" value="1"/>
</dbReference>
<evidence type="ECO:0000259" key="1">
    <source>
        <dbReference type="PROSITE" id="PS50157"/>
    </source>
</evidence>
<evidence type="ECO:0000313" key="2">
    <source>
        <dbReference type="EMBL" id="QHU21798.1"/>
    </source>
</evidence>
<organism evidence="2">
    <name type="scientific">viral metagenome</name>
    <dbReference type="NCBI Taxonomy" id="1070528"/>
    <lineage>
        <taxon>unclassified sequences</taxon>
        <taxon>metagenomes</taxon>
        <taxon>organismal metagenomes</taxon>
    </lineage>
</organism>
<dbReference type="AlphaFoldDB" id="A0A6C0KZS3"/>